<reference evidence="3" key="1">
    <citation type="submission" date="2013-06" db="EMBL/GenBank/DDBJ databases">
        <authorList>
            <person name="Zhao Q."/>
        </authorList>
    </citation>
    <scope>NUCLEOTIDE SEQUENCE</scope>
    <source>
        <strain evidence="3">cv. W1943</strain>
    </source>
</reference>
<keyword evidence="3" id="KW-1185">Reference proteome</keyword>
<dbReference type="HOGENOM" id="CLU_2310754_0_0_1"/>
<name>A0A0E0QMY9_ORYRU</name>
<reference evidence="2" key="2">
    <citation type="submission" date="2015-06" db="UniProtKB">
        <authorList>
            <consortium name="EnsemblPlants"/>
        </authorList>
    </citation>
    <scope>IDENTIFICATION</scope>
</reference>
<evidence type="ECO:0000313" key="2">
    <source>
        <dbReference type="EnsemblPlants" id="ORUFI09G01070.1"/>
    </source>
</evidence>
<feature type="compositionally biased region" description="Basic and acidic residues" evidence="1">
    <location>
        <begin position="1"/>
        <end position="16"/>
    </location>
</feature>
<evidence type="ECO:0000313" key="3">
    <source>
        <dbReference type="Proteomes" id="UP000008022"/>
    </source>
</evidence>
<dbReference type="Gramene" id="ORUFI09G01070.1">
    <property type="protein sequence ID" value="ORUFI09G01070.1"/>
    <property type="gene ID" value="ORUFI09G01070"/>
</dbReference>
<feature type="region of interest" description="Disordered" evidence="1">
    <location>
        <begin position="1"/>
        <end position="91"/>
    </location>
</feature>
<dbReference type="AlphaFoldDB" id="A0A0E0QMY9"/>
<accession>A0A0E0QMY9</accession>
<feature type="compositionally biased region" description="Basic residues" evidence="1">
    <location>
        <begin position="74"/>
        <end position="83"/>
    </location>
</feature>
<protein>
    <submittedName>
        <fullName evidence="2">Uncharacterized protein</fullName>
    </submittedName>
</protein>
<evidence type="ECO:0000256" key="1">
    <source>
        <dbReference type="SAM" id="MobiDB-lite"/>
    </source>
</evidence>
<dbReference type="Proteomes" id="UP000008022">
    <property type="component" value="Unassembled WGS sequence"/>
</dbReference>
<organism evidence="2 3">
    <name type="scientific">Oryza rufipogon</name>
    <name type="common">Brownbeard rice</name>
    <name type="synonym">Asian wild rice</name>
    <dbReference type="NCBI Taxonomy" id="4529"/>
    <lineage>
        <taxon>Eukaryota</taxon>
        <taxon>Viridiplantae</taxon>
        <taxon>Streptophyta</taxon>
        <taxon>Embryophyta</taxon>
        <taxon>Tracheophyta</taxon>
        <taxon>Spermatophyta</taxon>
        <taxon>Magnoliopsida</taxon>
        <taxon>Liliopsida</taxon>
        <taxon>Poales</taxon>
        <taxon>Poaceae</taxon>
        <taxon>BOP clade</taxon>
        <taxon>Oryzoideae</taxon>
        <taxon>Oryzeae</taxon>
        <taxon>Oryzinae</taxon>
        <taxon>Oryza</taxon>
    </lineage>
</organism>
<sequence length="100" mass="10880">MGRCYKGEEQGKEKMLTSRQPSSGTPCAVDGRRGSARGSSSRAKCSTKVHRGSSWDGAAANLNPLPNRGSTRGQTRRSKRRHVRREEQAEAVAVAVAKQR</sequence>
<proteinExistence type="predicted"/>
<dbReference type="EnsemblPlants" id="ORUFI09G01070.1">
    <property type="protein sequence ID" value="ORUFI09G01070.1"/>
    <property type="gene ID" value="ORUFI09G01070"/>
</dbReference>